<keyword evidence="2" id="KW-1185">Reference proteome</keyword>
<gene>
    <name evidence="1" type="ORF">Fmac_025344</name>
</gene>
<organism evidence="1 2">
    <name type="scientific">Flemingia macrophylla</name>
    <dbReference type="NCBI Taxonomy" id="520843"/>
    <lineage>
        <taxon>Eukaryota</taxon>
        <taxon>Viridiplantae</taxon>
        <taxon>Streptophyta</taxon>
        <taxon>Embryophyta</taxon>
        <taxon>Tracheophyta</taxon>
        <taxon>Spermatophyta</taxon>
        <taxon>Magnoliopsida</taxon>
        <taxon>eudicotyledons</taxon>
        <taxon>Gunneridae</taxon>
        <taxon>Pentapetalae</taxon>
        <taxon>rosids</taxon>
        <taxon>fabids</taxon>
        <taxon>Fabales</taxon>
        <taxon>Fabaceae</taxon>
        <taxon>Papilionoideae</taxon>
        <taxon>50 kb inversion clade</taxon>
        <taxon>NPAAA clade</taxon>
        <taxon>indigoferoid/millettioid clade</taxon>
        <taxon>Phaseoleae</taxon>
        <taxon>Flemingia</taxon>
    </lineage>
</organism>
<reference evidence="1 2" key="1">
    <citation type="submission" date="2024-08" db="EMBL/GenBank/DDBJ databases">
        <title>Insights into the chromosomal genome structure of Flemingia macrophylla.</title>
        <authorList>
            <person name="Ding Y."/>
            <person name="Zhao Y."/>
            <person name="Bi W."/>
            <person name="Wu M."/>
            <person name="Zhao G."/>
            <person name="Gong Y."/>
            <person name="Li W."/>
            <person name="Zhang P."/>
        </authorList>
    </citation>
    <scope>NUCLEOTIDE SEQUENCE [LARGE SCALE GENOMIC DNA]</scope>
    <source>
        <strain evidence="1">DYQJB</strain>
        <tissue evidence="1">Leaf</tissue>
    </source>
</reference>
<evidence type="ECO:0000313" key="1">
    <source>
        <dbReference type="EMBL" id="KAL2326286.1"/>
    </source>
</evidence>
<sequence length="79" mass="8997">MQAFHRRAGSILIKILTNENANLSSDSKNIVYLCRKVPSHASKLPDEFLQDSKRMTIESLTDSKEKIFKTGSRNQFKSP</sequence>
<dbReference type="Proteomes" id="UP001603857">
    <property type="component" value="Unassembled WGS sequence"/>
</dbReference>
<accession>A0ABD1LS46</accession>
<dbReference type="AlphaFoldDB" id="A0ABD1LS46"/>
<dbReference type="EMBL" id="JBGMDY010000008">
    <property type="protein sequence ID" value="KAL2326286.1"/>
    <property type="molecule type" value="Genomic_DNA"/>
</dbReference>
<evidence type="ECO:0000313" key="2">
    <source>
        <dbReference type="Proteomes" id="UP001603857"/>
    </source>
</evidence>
<name>A0ABD1LS46_9FABA</name>
<proteinExistence type="predicted"/>
<comment type="caution">
    <text evidence="1">The sequence shown here is derived from an EMBL/GenBank/DDBJ whole genome shotgun (WGS) entry which is preliminary data.</text>
</comment>
<protein>
    <submittedName>
        <fullName evidence="1">Uncharacterized protein</fullName>
    </submittedName>
</protein>